<feature type="domain" description="NR LBD" evidence="10">
    <location>
        <begin position="111"/>
        <end position="326"/>
    </location>
</feature>
<gene>
    <name evidence="11" type="ORF">PENTCL1PPCAC_5323</name>
</gene>
<dbReference type="PRINTS" id="PR00047">
    <property type="entry name" value="STROIDFINGER"/>
</dbReference>
<dbReference type="InterPro" id="IPR013088">
    <property type="entry name" value="Znf_NHR/GATA"/>
</dbReference>
<protein>
    <recommendedName>
        <fullName evidence="13">Nuclear receptor</fullName>
    </recommendedName>
</protein>
<dbReference type="InterPro" id="IPR000536">
    <property type="entry name" value="Nucl_hrmn_rcpt_lig-bd"/>
</dbReference>
<sequence>CLICTAPSQYALFGVNSCRSCADFYKRTIAADRKFTCRQGDGKCTISPKNRHNCRGCRFERCKTVGMSLSVNKPRENELPDLSMSLPPEQNSLVARVCSEYKSSVARRKMCEFTLLPTALRRHVKVNLPNDEFLLCSWTFLVEVLKLYSGDYLRYASACFPAFEALKLEDQRLMLKNFAVRLFNAEVHSNTYKLFGSLRGPLYMATLMTMYDSRNHKFFTEEESPESSKDTSKIMEDSLERQIALVEPILARAHFTDTEYAVLFALLIWQIDVGYDLPSQIVDLFNAERRNLFEALKRYYAEDLKLDDYATRLGNLISYEQAIQVC</sequence>
<evidence type="ECO:0000256" key="6">
    <source>
        <dbReference type="ARBA" id="ARBA00023163"/>
    </source>
</evidence>
<evidence type="ECO:0000256" key="3">
    <source>
        <dbReference type="ARBA" id="ARBA00022833"/>
    </source>
</evidence>
<keyword evidence="2" id="KW-0863">Zinc-finger</keyword>
<feature type="non-terminal residue" evidence="11">
    <location>
        <position position="1"/>
    </location>
</feature>
<dbReference type="SUPFAM" id="SSF48508">
    <property type="entry name" value="Nuclear receptor ligand-binding domain"/>
    <property type="match status" value="1"/>
</dbReference>
<dbReference type="GO" id="GO:0003700">
    <property type="term" value="F:DNA-binding transcription factor activity"/>
    <property type="evidence" value="ECO:0007669"/>
    <property type="project" value="InterPro"/>
</dbReference>
<dbReference type="GO" id="GO:0005634">
    <property type="term" value="C:nucleus"/>
    <property type="evidence" value="ECO:0007669"/>
    <property type="project" value="TreeGrafter"/>
</dbReference>
<comment type="caution">
    <text evidence="11">The sequence shown here is derived from an EMBL/GenBank/DDBJ whole genome shotgun (WGS) entry which is preliminary data.</text>
</comment>
<evidence type="ECO:0008006" key="13">
    <source>
        <dbReference type="Google" id="ProtNLM"/>
    </source>
</evidence>
<dbReference type="PROSITE" id="PS51843">
    <property type="entry name" value="NR_LBD"/>
    <property type="match status" value="1"/>
</dbReference>
<evidence type="ECO:0000313" key="12">
    <source>
        <dbReference type="Proteomes" id="UP001432027"/>
    </source>
</evidence>
<reference evidence="11" key="1">
    <citation type="submission" date="2023-10" db="EMBL/GenBank/DDBJ databases">
        <title>Genome assembly of Pristionchus species.</title>
        <authorList>
            <person name="Yoshida K."/>
            <person name="Sommer R.J."/>
        </authorList>
    </citation>
    <scope>NUCLEOTIDE SEQUENCE</scope>
    <source>
        <strain evidence="11">RS0144</strain>
    </source>
</reference>
<proteinExistence type="predicted"/>
<keyword evidence="6" id="KW-0804">Transcription</keyword>
<evidence type="ECO:0000259" key="9">
    <source>
        <dbReference type="PROSITE" id="PS51030"/>
    </source>
</evidence>
<evidence type="ECO:0000256" key="8">
    <source>
        <dbReference type="ARBA" id="ARBA00023242"/>
    </source>
</evidence>
<dbReference type="Proteomes" id="UP001432027">
    <property type="component" value="Unassembled WGS sequence"/>
</dbReference>
<keyword evidence="4" id="KW-0805">Transcription regulation</keyword>
<organism evidence="11 12">
    <name type="scientific">Pristionchus entomophagus</name>
    <dbReference type="NCBI Taxonomy" id="358040"/>
    <lineage>
        <taxon>Eukaryota</taxon>
        <taxon>Metazoa</taxon>
        <taxon>Ecdysozoa</taxon>
        <taxon>Nematoda</taxon>
        <taxon>Chromadorea</taxon>
        <taxon>Rhabditida</taxon>
        <taxon>Rhabditina</taxon>
        <taxon>Diplogasteromorpha</taxon>
        <taxon>Diplogasteroidea</taxon>
        <taxon>Neodiplogasteridae</taxon>
        <taxon>Pristionchus</taxon>
    </lineage>
</organism>
<feature type="non-terminal residue" evidence="11">
    <location>
        <position position="326"/>
    </location>
</feature>
<keyword evidence="3" id="KW-0862">Zinc</keyword>
<accession>A0AAV5SJ98</accession>
<dbReference type="PANTHER" id="PTHR46011">
    <property type="entry name" value="NUCLEAR HORMONE RECEPTOR FAMILY MEMBER NHR-86-RELATED"/>
    <property type="match status" value="1"/>
</dbReference>
<dbReference type="SMART" id="SM00430">
    <property type="entry name" value="HOLI"/>
    <property type="match status" value="1"/>
</dbReference>
<dbReference type="SMART" id="SM00399">
    <property type="entry name" value="ZnF_C4"/>
    <property type="match status" value="1"/>
</dbReference>
<evidence type="ECO:0000259" key="10">
    <source>
        <dbReference type="PROSITE" id="PS51843"/>
    </source>
</evidence>
<dbReference type="GO" id="GO:0008270">
    <property type="term" value="F:zinc ion binding"/>
    <property type="evidence" value="ECO:0007669"/>
    <property type="project" value="UniProtKB-KW"/>
</dbReference>
<evidence type="ECO:0000256" key="5">
    <source>
        <dbReference type="ARBA" id="ARBA00023125"/>
    </source>
</evidence>
<evidence type="ECO:0000256" key="2">
    <source>
        <dbReference type="ARBA" id="ARBA00022771"/>
    </source>
</evidence>
<evidence type="ECO:0000256" key="7">
    <source>
        <dbReference type="ARBA" id="ARBA00023170"/>
    </source>
</evidence>
<dbReference type="Gene3D" id="1.10.565.10">
    <property type="entry name" value="Retinoid X Receptor"/>
    <property type="match status" value="1"/>
</dbReference>
<keyword evidence="8" id="KW-0539">Nucleus</keyword>
<dbReference type="AlphaFoldDB" id="A0AAV5SJ98"/>
<keyword evidence="12" id="KW-1185">Reference proteome</keyword>
<dbReference type="PANTHER" id="PTHR46011:SF6">
    <property type="entry name" value="HIGH ZINC ACTIVATED NUCLEAR RECEPTOR PROTEIN"/>
    <property type="match status" value="1"/>
</dbReference>
<dbReference type="EMBL" id="BTSX01000002">
    <property type="protein sequence ID" value="GMS83148.1"/>
    <property type="molecule type" value="Genomic_DNA"/>
</dbReference>
<keyword evidence="5" id="KW-0238">DNA-binding</keyword>
<dbReference type="PROSITE" id="PS51030">
    <property type="entry name" value="NUCLEAR_REC_DBD_2"/>
    <property type="match status" value="1"/>
</dbReference>
<evidence type="ECO:0000256" key="1">
    <source>
        <dbReference type="ARBA" id="ARBA00022723"/>
    </source>
</evidence>
<dbReference type="Gene3D" id="3.30.50.10">
    <property type="entry name" value="Erythroid Transcription Factor GATA-1, subunit A"/>
    <property type="match status" value="1"/>
</dbReference>
<dbReference type="Pfam" id="PF00105">
    <property type="entry name" value="zf-C4"/>
    <property type="match status" value="1"/>
</dbReference>
<name>A0AAV5SJ98_9BILA</name>
<dbReference type="Pfam" id="PF00104">
    <property type="entry name" value="Hormone_recep"/>
    <property type="match status" value="1"/>
</dbReference>
<dbReference type="SUPFAM" id="SSF57716">
    <property type="entry name" value="Glucocorticoid receptor-like (DNA-binding domain)"/>
    <property type="match status" value="1"/>
</dbReference>
<evidence type="ECO:0000313" key="11">
    <source>
        <dbReference type="EMBL" id="GMS83148.1"/>
    </source>
</evidence>
<dbReference type="InterPro" id="IPR035500">
    <property type="entry name" value="NHR-like_dom_sf"/>
</dbReference>
<dbReference type="GO" id="GO:0043565">
    <property type="term" value="F:sequence-specific DNA binding"/>
    <property type="evidence" value="ECO:0007669"/>
    <property type="project" value="InterPro"/>
</dbReference>
<keyword evidence="1" id="KW-0479">Metal-binding</keyword>
<keyword evidence="7" id="KW-0675">Receptor</keyword>
<evidence type="ECO:0000256" key="4">
    <source>
        <dbReference type="ARBA" id="ARBA00023015"/>
    </source>
</evidence>
<dbReference type="InterPro" id="IPR001628">
    <property type="entry name" value="Znf_hrmn_rcpt"/>
</dbReference>
<feature type="domain" description="Nuclear receptor" evidence="9">
    <location>
        <begin position="1"/>
        <end position="74"/>
    </location>
</feature>